<dbReference type="FunFam" id="3.30.160.60:FF:000417">
    <property type="entry name" value="Zinc finger protein"/>
    <property type="match status" value="1"/>
</dbReference>
<protein>
    <recommendedName>
        <fullName evidence="15">C2H2-type domain-containing protein</fullName>
    </recommendedName>
</protein>
<comment type="pathway">
    <text evidence="3">Protein modification; protein ubiquitination.</text>
</comment>
<keyword evidence="9" id="KW-0862">Zinc</keyword>
<evidence type="ECO:0000256" key="11">
    <source>
        <dbReference type="ARBA" id="ARBA00023125"/>
    </source>
</evidence>
<name>A0A5A9NBT7_9TELE</name>
<dbReference type="PANTHER" id="PTHR24394:SF29">
    <property type="entry name" value="MYONEURIN"/>
    <property type="match status" value="1"/>
</dbReference>
<dbReference type="FunFam" id="3.30.160.60:FF:000446">
    <property type="entry name" value="Zinc finger protein"/>
    <property type="match status" value="1"/>
</dbReference>
<feature type="domain" description="C2H2-type" evidence="15">
    <location>
        <begin position="184"/>
        <end position="211"/>
    </location>
</feature>
<dbReference type="AlphaFoldDB" id="A0A5A9NBT7"/>
<evidence type="ECO:0000256" key="13">
    <source>
        <dbReference type="ARBA" id="ARBA00023242"/>
    </source>
</evidence>
<dbReference type="InterPro" id="IPR036236">
    <property type="entry name" value="Znf_C2H2_sf"/>
</dbReference>
<dbReference type="PROSITE" id="PS50157">
    <property type="entry name" value="ZINC_FINGER_C2H2_2"/>
    <property type="match status" value="7"/>
</dbReference>
<dbReference type="Proteomes" id="UP000324632">
    <property type="component" value="Chromosome 20"/>
</dbReference>
<keyword evidence="7 14" id="KW-0863">Zinc-finger</keyword>
<organism evidence="16 17">
    <name type="scientific">Triplophysa tibetana</name>
    <dbReference type="NCBI Taxonomy" id="1572043"/>
    <lineage>
        <taxon>Eukaryota</taxon>
        <taxon>Metazoa</taxon>
        <taxon>Chordata</taxon>
        <taxon>Craniata</taxon>
        <taxon>Vertebrata</taxon>
        <taxon>Euteleostomi</taxon>
        <taxon>Actinopterygii</taxon>
        <taxon>Neopterygii</taxon>
        <taxon>Teleostei</taxon>
        <taxon>Ostariophysi</taxon>
        <taxon>Cypriniformes</taxon>
        <taxon>Nemacheilidae</taxon>
        <taxon>Triplophysa</taxon>
    </lineage>
</organism>
<sequence>MSMMMVQVDVMCCKSVGTDLSMLDIDDLMTEICQLKKEVKLLETKLRERDQLNRKDVCGVSLCDFTDQTSPDLLLSVCNEEQKTSVKLLDCEMELKTQIKEEETDEDDVFYSDLMEEERSELNEIEEKPQHLITGEESEQNFSPKIRQIATDKQSSSCPQCGKIFNRKSKLSRHMKIHTGERPYRCDQCGKTFISNCHLKRHLKIHTKERSYRCDQCGRTFSRKVHLKDHMRDHNGEKPYRCHLCGMMFFHKSMLQVHMRRHTEEKSHHSSSSINDVCGVSLCDFTDQTSPDLLVSVCNEEQKTSLKLLDCEMELKTQIKEEQTDEDLMEVKEESSEPNEIEIKPHHLIIGEESLSCLNTEQNFALKNSQIVTDKQSPSCPQCGKIFSRKSKLSRHMRIHTGERPYRCDQCGMTFTNNCHLKRHMKIHTGERSYRCEQCGRTFTRNDHLKDHMRLHNGENSYHCSSFGRSLKDSTCLETHRKNFCQESQVHLGESVRIRRSLRSSEVG</sequence>
<dbReference type="FunFam" id="3.30.160.60:FF:001506">
    <property type="entry name" value="Zinc finger protein"/>
    <property type="match status" value="1"/>
</dbReference>
<dbReference type="PROSITE" id="PS00028">
    <property type="entry name" value="ZINC_FINGER_C2H2_1"/>
    <property type="match status" value="7"/>
</dbReference>
<feature type="domain" description="C2H2-type" evidence="15">
    <location>
        <begin position="212"/>
        <end position="239"/>
    </location>
</feature>
<feature type="domain" description="C2H2-type" evidence="15">
    <location>
        <begin position="240"/>
        <end position="267"/>
    </location>
</feature>
<keyword evidence="5" id="KW-0479">Metal-binding</keyword>
<dbReference type="FunFam" id="3.30.160.60:FF:001450">
    <property type="entry name" value="zinc finger protein 774"/>
    <property type="match status" value="1"/>
</dbReference>
<accession>A0A5A9NBT7</accession>
<dbReference type="GO" id="GO:0003677">
    <property type="term" value="F:DNA binding"/>
    <property type="evidence" value="ECO:0007669"/>
    <property type="project" value="UniProtKB-KW"/>
</dbReference>
<feature type="domain" description="C2H2-type" evidence="15">
    <location>
        <begin position="156"/>
        <end position="183"/>
    </location>
</feature>
<evidence type="ECO:0000256" key="10">
    <source>
        <dbReference type="ARBA" id="ARBA00023015"/>
    </source>
</evidence>
<keyword evidence="12" id="KW-0804">Transcription</keyword>
<keyword evidence="17" id="KW-1185">Reference proteome</keyword>
<evidence type="ECO:0000256" key="12">
    <source>
        <dbReference type="ARBA" id="ARBA00023163"/>
    </source>
</evidence>
<evidence type="ECO:0000256" key="5">
    <source>
        <dbReference type="ARBA" id="ARBA00022723"/>
    </source>
</evidence>
<dbReference type="SMART" id="SM00355">
    <property type="entry name" value="ZnF_C2H2"/>
    <property type="match status" value="7"/>
</dbReference>
<comment type="subcellular location">
    <subcellularLocation>
        <location evidence="2">Nucleus</location>
    </subcellularLocation>
</comment>
<evidence type="ECO:0000256" key="2">
    <source>
        <dbReference type="ARBA" id="ARBA00004123"/>
    </source>
</evidence>
<comment type="caution">
    <text evidence="16">The sequence shown here is derived from an EMBL/GenBank/DDBJ whole genome shotgun (WGS) entry which is preliminary data.</text>
</comment>
<dbReference type="Pfam" id="PF00096">
    <property type="entry name" value="zf-C2H2"/>
    <property type="match status" value="7"/>
</dbReference>
<keyword evidence="8" id="KW-0833">Ubl conjugation pathway</keyword>
<evidence type="ECO:0000256" key="8">
    <source>
        <dbReference type="ARBA" id="ARBA00022786"/>
    </source>
</evidence>
<keyword evidence="6" id="KW-0677">Repeat</keyword>
<keyword evidence="10" id="KW-0805">Transcription regulation</keyword>
<dbReference type="PANTHER" id="PTHR24394">
    <property type="entry name" value="ZINC FINGER PROTEIN"/>
    <property type="match status" value="1"/>
</dbReference>
<evidence type="ECO:0000256" key="1">
    <source>
        <dbReference type="ARBA" id="ARBA00003767"/>
    </source>
</evidence>
<feature type="domain" description="C2H2-type" evidence="15">
    <location>
        <begin position="434"/>
        <end position="461"/>
    </location>
</feature>
<proteinExistence type="inferred from homology"/>
<evidence type="ECO:0000256" key="14">
    <source>
        <dbReference type="PROSITE-ProRule" id="PRU00042"/>
    </source>
</evidence>
<dbReference type="EMBL" id="SOYY01000020">
    <property type="protein sequence ID" value="KAA0706561.1"/>
    <property type="molecule type" value="Genomic_DNA"/>
</dbReference>
<dbReference type="FunFam" id="3.30.160.60:FF:000624">
    <property type="entry name" value="zinc finger protein 697"/>
    <property type="match status" value="1"/>
</dbReference>
<feature type="domain" description="C2H2-type" evidence="15">
    <location>
        <begin position="378"/>
        <end position="405"/>
    </location>
</feature>
<dbReference type="Gene3D" id="3.30.160.60">
    <property type="entry name" value="Classic Zinc Finger"/>
    <property type="match status" value="7"/>
</dbReference>
<evidence type="ECO:0000256" key="4">
    <source>
        <dbReference type="ARBA" id="ARBA00006991"/>
    </source>
</evidence>
<dbReference type="FunFam" id="3.30.160.60:FF:001952">
    <property type="entry name" value="Zgc:174623 protein"/>
    <property type="match status" value="1"/>
</dbReference>
<dbReference type="InterPro" id="IPR013087">
    <property type="entry name" value="Znf_C2H2_type"/>
</dbReference>
<comment type="similarity">
    <text evidence="4">Belongs to the krueppel C2H2-type zinc-finger protein family.</text>
</comment>
<evidence type="ECO:0000256" key="7">
    <source>
        <dbReference type="ARBA" id="ARBA00022771"/>
    </source>
</evidence>
<evidence type="ECO:0000256" key="3">
    <source>
        <dbReference type="ARBA" id="ARBA00004906"/>
    </source>
</evidence>
<dbReference type="GO" id="GO:0005634">
    <property type="term" value="C:nucleus"/>
    <property type="evidence" value="ECO:0007669"/>
    <property type="project" value="UniProtKB-SubCell"/>
</dbReference>
<dbReference type="GO" id="GO:0000981">
    <property type="term" value="F:DNA-binding transcription factor activity, RNA polymerase II-specific"/>
    <property type="evidence" value="ECO:0007669"/>
    <property type="project" value="TreeGrafter"/>
</dbReference>
<gene>
    <name evidence="16" type="ORF">E1301_Tti022681</name>
</gene>
<dbReference type="GO" id="GO:0008270">
    <property type="term" value="F:zinc ion binding"/>
    <property type="evidence" value="ECO:0007669"/>
    <property type="project" value="UniProtKB-KW"/>
</dbReference>
<evidence type="ECO:0000256" key="9">
    <source>
        <dbReference type="ARBA" id="ARBA00022833"/>
    </source>
</evidence>
<dbReference type="FunFam" id="3.30.160.60:FF:002110">
    <property type="entry name" value="Zinc finger protein 1053"/>
    <property type="match status" value="1"/>
</dbReference>
<reference evidence="16 17" key="1">
    <citation type="journal article" date="2019" name="Mol. Ecol. Resour.">
        <title>Chromosome-level genome assembly of Triplophysa tibetana, a fish adapted to the harsh high-altitude environment of the Tibetan Plateau.</title>
        <authorList>
            <person name="Yang X."/>
            <person name="Liu H."/>
            <person name="Ma Z."/>
            <person name="Zou Y."/>
            <person name="Zou M."/>
            <person name="Mao Y."/>
            <person name="Li X."/>
            <person name="Wang H."/>
            <person name="Chen T."/>
            <person name="Wang W."/>
            <person name="Yang R."/>
        </authorList>
    </citation>
    <scope>NUCLEOTIDE SEQUENCE [LARGE SCALE GENOMIC DNA]</scope>
    <source>
        <strain evidence="16">TTIB1903HZAU</strain>
        <tissue evidence="16">Muscle</tissue>
    </source>
</reference>
<evidence type="ECO:0000259" key="15">
    <source>
        <dbReference type="PROSITE" id="PS50157"/>
    </source>
</evidence>
<evidence type="ECO:0000256" key="6">
    <source>
        <dbReference type="ARBA" id="ARBA00022737"/>
    </source>
</evidence>
<keyword evidence="11" id="KW-0238">DNA-binding</keyword>
<feature type="domain" description="C2H2-type" evidence="15">
    <location>
        <begin position="406"/>
        <end position="433"/>
    </location>
</feature>
<comment type="function">
    <text evidence="1">May be involved in transcriptional regulation.</text>
</comment>
<evidence type="ECO:0000313" key="17">
    <source>
        <dbReference type="Proteomes" id="UP000324632"/>
    </source>
</evidence>
<evidence type="ECO:0000313" key="16">
    <source>
        <dbReference type="EMBL" id="KAA0706561.1"/>
    </source>
</evidence>
<keyword evidence="13" id="KW-0539">Nucleus</keyword>
<dbReference type="SUPFAM" id="SSF57667">
    <property type="entry name" value="beta-beta-alpha zinc fingers"/>
    <property type="match status" value="4"/>
</dbReference>